<name>A0A7T4EHB0_9CORY</name>
<dbReference type="Pfam" id="PF01455">
    <property type="entry name" value="HupF_HypC"/>
    <property type="match status" value="1"/>
</dbReference>
<evidence type="ECO:0000313" key="3">
    <source>
        <dbReference type="EMBL" id="QRP70152.1"/>
    </source>
</evidence>
<protein>
    <submittedName>
        <fullName evidence="2">HypC/HybG/HupF family hydrogenase formation chaperone</fullName>
    </submittedName>
</protein>
<dbReference type="PANTHER" id="PTHR35177:SF2">
    <property type="entry name" value="HYDROGENASE MATURATION FACTOR HYBG"/>
    <property type="match status" value="1"/>
</dbReference>
<dbReference type="GO" id="GO:0051604">
    <property type="term" value="P:protein maturation"/>
    <property type="evidence" value="ECO:0007669"/>
    <property type="project" value="TreeGrafter"/>
</dbReference>
<dbReference type="EMBL" id="CP069534">
    <property type="protein sequence ID" value="QRP70152.1"/>
    <property type="molecule type" value="Genomic_DNA"/>
</dbReference>
<reference evidence="2 4" key="1">
    <citation type="submission" date="2020-12" db="EMBL/GenBank/DDBJ databases">
        <title>FDA dAtabase for Regulatory Grade micrObial Sequences (FDA-ARGOS): Supporting development and validation of Infectious Disease Dx tests.</title>
        <authorList>
            <person name="Sproer C."/>
            <person name="Gronow S."/>
            <person name="Severitt S."/>
            <person name="Schroder I."/>
            <person name="Tallon L."/>
            <person name="Sadzewicz L."/>
            <person name="Zhao X."/>
            <person name="Boylan J."/>
            <person name="Ott S."/>
            <person name="Bowen H."/>
            <person name="Vavikolanu K."/>
            <person name="Mehta A."/>
            <person name="Aluvathingal J."/>
            <person name="Nadendla S."/>
            <person name="Lowell S."/>
            <person name="Myers T."/>
            <person name="Yan Y."/>
            <person name="Sichtig H."/>
        </authorList>
    </citation>
    <scope>NUCLEOTIDE SEQUENCE [LARGE SCALE GENOMIC DNA]</scope>
    <source>
        <strain evidence="2 4">FDAARGOS_1053</strain>
        <strain evidence="3">FDAARGOS_1191</strain>
    </source>
</reference>
<accession>A0A7T4EHB0</accession>
<dbReference type="PANTHER" id="PTHR35177">
    <property type="entry name" value="HYDROGENASE MATURATION FACTOR HYBG"/>
    <property type="match status" value="1"/>
</dbReference>
<dbReference type="Proteomes" id="UP000617681">
    <property type="component" value="Chromosome"/>
</dbReference>
<dbReference type="EMBL" id="CP066007">
    <property type="protein sequence ID" value="QQB47307.1"/>
    <property type="molecule type" value="Genomic_DNA"/>
</dbReference>
<dbReference type="Proteomes" id="UP000596145">
    <property type="component" value="Chromosome"/>
</dbReference>
<sequence length="79" mass="8748">MCFGIPGKIIERTDGPLPTGTIQYGAVTKRCSLMYLPEAEIGDYVLVQNKIAMTLMNEEEAQECIDELNANDLLTDLPQ</sequence>
<dbReference type="GeneID" id="92760859"/>
<dbReference type="GO" id="GO:1902670">
    <property type="term" value="F:carbon dioxide binding"/>
    <property type="evidence" value="ECO:0007669"/>
    <property type="project" value="TreeGrafter"/>
</dbReference>
<evidence type="ECO:0000313" key="4">
    <source>
        <dbReference type="Proteomes" id="UP000596145"/>
    </source>
</evidence>
<dbReference type="GO" id="GO:0005506">
    <property type="term" value="F:iron ion binding"/>
    <property type="evidence" value="ECO:0007669"/>
    <property type="project" value="TreeGrafter"/>
</dbReference>
<gene>
    <name evidence="2" type="ORF">I6I10_05260</name>
    <name evidence="3" type="ORF">I6J21_10290</name>
</gene>
<evidence type="ECO:0000313" key="2">
    <source>
        <dbReference type="EMBL" id="QQB47307.1"/>
    </source>
</evidence>
<proteinExistence type="inferred from homology"/>
<dbReference type="Gene3D" id="2.30.30.140">
    <property type="match status" value="1"/>
</dbReference>
<evidence type="ECO:0000256" key="1">
    <source>
        <dbReference type="ARBA" id="ARBA00006018"/>
    </source>
</evidence>
<dbReference type="InterPro" id="IPR001109">
    <property type="entry name" value="Hydrogenase_HupF/HypC"/>
</dbReference>
<comment type="similarity">
    <text evidence="1">Belongs to the HupF/HypC family.</text>
</comment>
<dbReference type="RefSeq" id="WP_005393823.1">
    <property type="nucleotide sequence ID" value="NZ_CP066007.1"/>
</dbReference>
<dbReference type="AlphaFoldDB" id="A0A7T4EHB0"/>
<dbReference type="NCBIfam" id="TIGR00074">
    <property type="entry name" value="hypC_hupF"/>
    <property type="match status" value="1"/>
</dbReference>
<dbReference type="SUPFAM" id="SSF159127">
    <property type="entry name" value="HupF/HypC-like"/>
    <property type="match status" value="1"/>
</dbReference>
<dbReference type="OrthoDB" id="9806017at2"/>
<organism evidence="2 4">
    <name type="scientific">Corynebacterium glucuronolyticum</name>
    <dbReference type="NCBI Taxonomy" id="39791"/>
    <lineage>
        <taxon>Bacteria</taxon>
        <taxon>Bacillati</taxon>
        <taxon>Actinomycetota</taxon>
        <taxon>Actinomycetes</taxon>
        <taxon>Mycobacteriales</taxon>
        <taxon>Corynebacteriaceae</taxon>
        <taxon>Corynebacterium</taxon>
    </lineage>
</organism>